<feature type="compositionally biased region" description="Low complexity" evidence="1">
    <location>
        <begin position="1"/>
        <end position="26"/>
    </location>
</feature>
<feature type="region of interest" description="Disordered" evidence="1">
    <location>
        <begin position="1"/>
        <end position="29"/>
    </location>
</feature>
<dbReference type="Proteomes" id="UP000463961">
    <property type="component" value="Chromosome"/>
</dbReference>
<gene>
    <name evidence="2" type="ORF">ICHIAU1_23000</name>
</gene>
<keyword evidence="3" id="KW-1185">Reference proteome</keyword>
<reference evidence="3" key="1">
    <citation type="submission" date="2020-01" db="EMBL/GenBank/DDBJ databases">
        <title>Phosphoaccumulans saitamaens gen. nov., sp. nov., a polyphosphate accumulating bacterium isolated from surface river water.</title>
        <authorList>
            <person name="Watanabe K."/>
            <person name="Suda W."/>
        </authorList>
    </citation>
    <scope>NUCLEOTIDE SEQUENCE [LARGE SCALE GENOMIC DNA]</scope>
    <source>
        <strain evidence="3">ICHIAU1</strain>
    </source>
</reference>
<dbReference type="RefSeq" id="WP_162049346.1">
    <property type="nucleotide sequence ID" value="NZ_AP019011.1"/>
</dbReference>
<evidence type="ECO:0000256" key="1">
    <source>
        <dbReference type="SAM" id="MobiDB-lite"/>
    </source>
</evidence>
<dbReference type="OrthoDB" id="8910679at2"/>
<name>A0A679IDW0_9RHOO</name>
<protein>
    <submittedName>
        <fullName evidence="2">Uncharacterized protein</fullName>
    </submittedName>
</protein>
<organism evidence="2 3">
    <name type="scientific">Fluviibacter phosphoraccumulans</name>
    <dbReference type="NCBI Taxonomy" id="1751046"/>
    <lineage>
        <taxon>Bacteria</taxon>
        <taxon>Pseudomonadati</taxon>
        <taxon>Pseudomonadota</taxon>
        <taxon>Betaproteobacteria</taxon>
        <taxon>Rhodocyclales</taxon>
        <taxon>Fluviibacteraceae</taxon>
        <taxon>Fluviibacter</taxon>
    </lineage>
</organism>
<dbReference type="EMBL" id="AP022345">
    <property type="protein sequence ID" value="BBU70017.1"/>
    <property type="molecule type" value="Genomic_DNA"/>
</dbReference>
<accession>A0A679IDW0</accession>
<evidence type="ECO:0000313" key="2">
    <source>
        <dbReference type="EMBL" id="BBU70017.1"/>
    </source>
</evidence>
<proteinExistence type="predicted"/>
<dbReference type="AlphaFoldDB" id="A0A679IDW0"/>
<sequence length="145" mass="15283">MTIKTRTSAKAEAATTATTPTKTTKTLSRARKVGVGQIENAKQADVSDAPIAPIATPNPAMPTQQTEGVALEGLDRPVTGRGVFAVRTLGNAVAVESAFLDEAGNVLRLPAVFPSRQYALEQIDELRNIVNAHFDDLDKALNAAS</sequence>
<evidence type="ECO:0000313" key="3">
    <source>
        <dbReference type="Proteomes" id="UP000463961"/>
    </source>
</evidence>